<evidence type="ECO:0000313" key="3">
    <source>
        <dbReference type="Proteomes" id="UP000502706"/>
    </source>
</evidence>
<dbReference type="PANTHER" id="PTHR24221:SF654">
    <property type="entry name" value="ATP-BINDING CASSETTE SUB-FAMILY B MEMBER 6"/>
    <property type="match status" value="1"/>
</dbReference>
<dbReference type="GO" id="GO:0034040">
    <property type="term" value="F:ATPase-coupled lipid transmembrane transporter activity"/>
    <property type="evidence" value="ECO:0007669"/>
    <property type="project" value="TreeGrafter"/>
</dbReference>
<proteinExistence type="predicted"/>
<dbReference type="SUPFAM" id="SSF52540">
    <property type="entry name" value="P-loop containing nucleoside triphosphate hydrolases"/>
    <property type="match status" value="1"/>
</dbReference>
<protein>
    <submittedName>
        <fullName evidence="2">ATP-binding cassette domain-containing protein</fullName>
    </submittedName>
</protein>
<evidence type="ECO:0000313" key="2">
    <source>
        <dbReference type="EMBL" id="QIN78423.1"/>
    </source>
</evidence>
<reference evidence="2 3" key="1">
    <citation type="submission" date="2019-10" db="EMBL/GenBank/DDBJ databases">
        <title>Rubrobacter sp nov SCSIO 52915 isolated from a deep-sea sediment in the South China Sea.</title>
        <authorList>
            <person name="Chen R.W."/>
        </authorList>
    </citation>
    <scope>NUCLEOTIDE SEQUENCE [LARGE SCALE GENOMIC DNA]</scope>
    <source>
        <strain evidence="2 3">SCSIO 52915</strain>
    </source>
</reference>
<dbReference type="Gene3D" id="3.40.50.300">
    <property type="entry name" value="P-loop containing nucleotide triphosphate hydrolases"/>
    <property type="match status" value="1"/>
</dbReference>
<dbReference type="KEGG" id="rmar:GBA65_07660"/>
<dbReference type="AlphaFoldDB" id="A0A6G8PW56"/>
<dbReference type="InterPro" id="IPR039421">
    <property type="entry name" value="Type_1_exporter"/>
</dbReference>
<dbReference type="GO" id="GO:0005524">
    <property type="term" value="F:ATP binding"/>
    <property type="evidence" value="ECO:0007669"/>
    <property type="project" value="UniProtKB-KW"/>
</dbReference>
<dbReference type="InterPro" id="IPR017871">
    <property type="entry name" value="ABC_transporter-like_CS"/>
</dbReference>
<dbReference type="PROSITE" id="PS50893">
    <property type="entry name" value="ABC_TRANSPORTER_2"/>
    <property type="match status" value="1"/>
</dbReference>
<dbReference type="PANTHER" id="PTHR24221">
    <property type="entry name" value="ATP-BINDING CASSETTE SUB-FAMILY B"/>
    <property type="match status" value="1"/>
</dbReference>
<dbReference type="InterPro" id="IPR027417">
    <property type="entry name" value="P-loop_NTPase"/>
</dbReference>
<gene>
    <name evidence="2" type="ORF">GBA65_07660</name>
</gene>
<evidence type="ECO:0000259" key="1">
    <source>
        <dbReference type="PROSITE" id="PS50893"/>
    </source>
</evidence>
<accession>A0A6G8PW56</accession>
<organism evidence="2 3">
    <name type="scientific">Rubrobacter marinus</name>
    <dbReference type="NCBI Taxonomy" id="2653852"/>
    <lineage>
        <taxon>Bacteria</taxon>
        <taxon>Bacillati</taxon>
        <taxon>Actinomycetota</taxon>
        <taxon>Rubrobacteria</taxon>
        <taxon>Rubrobacterales</taxon>
        <taxon>Rubrobacteraceae</taxon>
        <taxon>Rubrobacter</taxon>
    </lineage>
</organism>
<dbReference type="EMBL" id="CP045121">
    <property type="protein sequence ID" value="QIN78423.1"/>
    <property type="molecule type" value="Genomic_DNA"/>
</dbReference>
<sequence length="170" mass="18002">MAGGVALVPQRPHLFHGTVLENIRMARPGASRAEVERAAELSGAHEFVRRLPRGYDSAVGERGARLSGGEAQRLAIARAFLKDAPILVMDEPTSSLDPESERLVAEALPPLARGRTTLVVAHRLNTARAADRIAVLEDGCIVEVGTHEELLSRGGAYARLVVASVAGVTA</sequence>
<dbReference type="PROSITE" id="PS00211">
    <property type="entry name" value="ABC_TRANSPORTER_1"/>
    <property type="match status" value="1"/>
</dbReference>
<keyword evidence="3" id="KW-1185">Reference proteome</keyword>
<keyword evidence="2" id="KW-0067">ATP-binding</keyword>
<keyword evidence="2" id="KW-0547">Nucleotide-binding</keyword>
<dbReference type="Pfam" id="PF00005">
    <property type="entry name" value="ABC_tran"/>
    <property type="match status" value="1"/>
</dbReference>
<dbReference type="InterPro" id="IPR003439">
    <property type="entry name" value="ABC_transporter-like_ATP-bd"/>
</dbReference>
<dbReference type="Proteomes" id="UP000502706">
    <property type="component" value="Chromosome"/>
</dbReference>
<name>A0A6G8PW56_9ACTN</name>
<dbReference type="GO" id="GO:0016887">
    <property type="term" value="F:ATP hydrolysis activity"/>
    <property type="evidence" value="ECO:0007669"/>
    <property type="project" value="InterPro"/>
</dbReference>
<feature type="domain" description="ABC transporter" evidence="1">
    <location>
        <begin position="1"/>
        <end position="163"/>
    </location>
</feature>